<name>A0AAN1VZF9_9PROT</name>
<dbReference type="EMBL" id="AP019536">
    <property type="protein sequence ID" value="BBI99305.1"/>
    <property type="molecule type" value="Genomic_DNA"/>
</dbReference>
<dbReference type="InterPro" id="IPR005560">
    <property type="entry name" value="Csp_YhjQ"/>
</dbReference>
<evidence type="ECO:0008006" key="4">
    <source>
        <dbReference type="Google" id="ProtNLM"/>
    </source>
</evidence>
<dbReference type="PANTHER" id="PTHR37310:SF1">
    <property type="entry name" value="CYTOPLASMIC PROTEIN"/>
    <property type="match status" value="1"/>
</dbReference>
<evidence type="ECO:0000313" key="3">
    <source>
        <dbReference type="Proteomes" id="UP001319121"/>
    </source>
</evidence>
<proteinExistence type="predicted"/>
<dbReference type="KEGG" id="fku:FGKAn22_09980"/>
<dbReference type="Gene3D" id="1.20.1270.360">
    <property type="match status" value="1"/>
</dbReference>
<accession>A0AAN1VZF9</accession>
<reference evidence="2 3" key="1">
    <citation type="submission" date="2019-03" db="EMBL/GenBank/DDBJ databases">
        <title>Complete genome sequence of Ferrigenium kumadai strain An22, a microaerophilic iron-oxidizing bacterium isolated from a paddy field soil.</title>
        <authorList>
            <person name="Watanabe T."/>
            <person name="Asakawa S."/>
        </authorList>
    </citation>
    <scope>NUCLEOTIDE SEQUENCE [LARGE SCALE GENOMIC DNA]</scope>
    <source>
        <strain evidence="2 3">An22</strain>
    </source>
</reference>
<dbReference type="PANTHER" id="PTHR37310">
    <property type="entry name" value="CYTOPLASMIC PROTEIN-RELATED"/>
    <property type="match status" value="1"/>
</dbReference>
<dbReference type="InterPro" id="IPR030913">
    <property type="entry name" value="Csp1_Cys_rich"/>
</dbReference>
<dbReference type="RefSeq" id="WP_212786892.1">
    <property type="nucleotide sequence ID" value="NZ_AP019536.1"/>
</dbReference>
<organism evidence="2 3">
    <name type="scientific">Ferrigenium kumadai</name>
    <dbReference type="NCBI Taxonomy" id="1682490"/>
    <lineage>
        <taxon>Bacteria</taxon>
        <taxon>Pseudomonadati</taxon>
        <taxon>Pseudomonadota</taxon>
        <taxon>Betaproteobacteria</taxon>
        <taxon>Nitrosomonadales</taxon>
        <taxon>Gallionellaceae</taxon>
        <taxon>Ferrigenium</taxon>
    </lineage>
</organism>
<dbReference type="NCBIfam" id="TIGR04401">
    <property type="entry name" value="TAT_Cys_rich"/>
    <property type="match status" value="1"/>
</dbReference>
<sequence length="145" mass="15177">MNRRELLLGGVALAGAAMVGRAQAATHEHMHHHGAPAQAGLATAAADCVQKGEVCLNHCYDLLGEGDKVMAACARSVSQAMAVCTALQQLANQNSVHTAKLAAVAMDVCKQCEDECKKHADKHESCKACGESCAACYKECQKIAI</sequence>
<keyword evidence="1" id="KW-0732">Signal</keyword>
<evidence type="ECO:0000313" key="2">
    <source>
        <dbReference type="EMBL" id="BBI99305.1"/>
    </source>
</evidence>
<feature type="chain" id="PRO_5042907222" description="Four-helix bundle copper-binding protein" evidence="1">
    <location>
        <begin position="25"/>
        <end position="145"/>
    </location>
</feature>
<dbReference type="Pfam" id="PF03860">
    <property type="entry name" value="Csp"/>
    <property type="match status" value="1"/>
</dbReference>
<dbReference type="Proteomes" id="UP001319121">
    <property type="component" value="Chromosome"/>
</dbReference>
<dbReference type="AlphaFoldDB" id="A0AAN1VZF9"/>
<protein>
    <recommendedName>
        <fullName evidence="4">Four-helix bundle copper-binding protein</fullName>
    </recommendedName>
</protein>
<keyword evidence="3" id="KW-1185">Reference proteome</keyword>
<gene>
    <name evidence="2" type="ORF">FGKAn22_09980</name>
</gene>
<feature type="signal peptide" evidence="1">
    <location>
        <begin position="1"/>
        <end position="24"/>
    </location>
</feature>
<evidence type="ECO:0000256" key="1">
    <source>
        <dbReference type="SAM" id="SignalP"/>
    </source>
</evidence>